<evidence type="ECO:0000313" key="2">
    <source>
        <dbReference type="EMBL" id="KAK8243789.1"/>
    </source>
</evidence>
<keyword evidence="1" id="KW-0732">Signal</keyword>
<accession>A0ABR1YZM3</accession>
<feature type="chain" id="PRO_5046027043" evidence="1">
    <location>
        <begin position="21"/>
        <end position="139"/>
    </location>
</feature>
<dbReference type="Proteomes" id="UP001492380">
    <property type="component" value="Unassembled WGS sequence"/>
</dbReference>
<dbReference type="EMBL" id="JBBWRZ010000002">
    <property type="protein sequence ID" value="KAK8243789.1"/>
    <property type="molecule type" value="Genomic_DNA"/>
</dbReference>
<gene>
    <name evidence="2" type="ORF">HDK90DRAFT_507579</name>
</gene>
<feature type="signal peptide" evidence="1">
    <location>
        <begin position="1"/>
        <end position="20"/>
    </location>
</feature>
<organism evidence="2 3">
    <name type="scientific">Phyllosticta capitalensis</name>
    <dbReference type="NCBI Taxonomy" id="121624"/>
    <lineage>
        <taxon>Eukaryota</taxon>
        <taxon>Fungi</taxon>
        <taxon>Dikarya</taxon>
        <taxon>Ascomycota</taxon>
        <taxon>Pezizomycotina</taxon>
        <taxon>Dothideomycetes</taxon>
        <taxon>Dothideomycetes incertae sedis</taxon>
        <taxon>Botryosphaeriales</taxon>
        <taxon>Phyllostictaceae</taxon>
        <taxon>Phyllosticta</taxon>
    </lineage>
</organism>
<reference evidence="2 3" key="1">
    <citation type="submission" date="2024-04" db="EMBL/GenBank/DDBJ databases">
        <title>Phyllosticta paracitricarpa is synonymous to the EU quarantine fungus P. citricarpa based on phylogenomic analyses.</title>
        <authorList>
            <consortium name="Lawrence Berkeley National Laboratory"/>
            <person name="Van Ingen-Buijs V.A."/>
            <person name="Van Westerhoven A.C."/>
            <person name="Haridas S."/>
            <person name="Skiadas P."/>
            <person name="Martin F."/>
            <person name="Groenewald J.Z."/>
            <person name="Crous P.W."/>
            <person name="Seidl M.F."/>
        </authorList>
    </citation>
    <scope>NUCLEOTIDE SEQUENCE [LARGE SCALE GENOMIC DNA]</scope>
    <source>
        <strain evidence="2 3">CBS 123374</strain>
    </source>
</reference>
<comment type="caution">
    <text evidence="2">The sequence shown here is derived from an EMBL/GenBank/DDBJ whole genome shotgun (WGS) entry which is preliminary data.</text>
</comment>
<proteinExistence type="predicted"/>
<protein>
    <submittedName>
        <fullName evidence="2">Uncharacterized protein</fullName>
    </submittedName>
</protein>
<keyword evidence="3" id="KW-1185">Reference proteome</keyword>
<evidence type="ECO:0000313" key="3">
    <source>
        <dbReference type="Proteomes" id="UP001492380"/>
    </source>
</evidence>
<name>A0ABR1YZM3_9PEZI</name>
<sequence length="139" mass="14813">MTTSTKFNVLLLAFLTPALAAAAAVKPVVSTIEDHVAVPIQLSDHVPINYKCEFSIGGANGATLPVSNGNLGHAVGPSSSVLGGVPSVVLFKRRPEAFRGQTQRLDICGIVKVVLDLKQKTKWQFQQHGLSWLLREGGL</sequence>
<evidence type="ECO:0000256" key="1">
    <source>
        <dbReference type="SAM" id="SignalP"/>
    </source>
</evidence>